<dbReference type="SUPFAM" id="SSF55073">
    <property type="entry name" value="Nucleotide cyclase"/>
    <property type="match status" value="1"/>
</dbReference>
<dbReference type="PANTHER" id="PTHR43081">
    <property type="entry name" value="ADENYLATE CYCLASE, TERMINAL-DIFFERENTIATION SPECIFIC-RELATED"/>
    <property type="match status" value="1"/>
</dbReference>
<sequence length="844" mass="97306">MASESPSNEWETPTAAGAVPPTGVYGASRIPGTYLKTMTGVQRGEELFHRPELERPWRTTSAQKHAMALALKEKEIEELIRKCSSLRTQLGNAKHDSKYLEYAVNEKAKSQIAEMQKEMDQLKESLATEKKEKEELKISTEHQIRLLRTQQEKDLTHLRNETRLLNTRCEELTRIYQQQVDDVKKAAARELEHVEKLCNGRAEEMVNELRAARENHKAAEERSAAEVAASKNLLHRIETDYKERIRAAEERVDEVRTRLEAENKKLGEELTAARKDSRHATEQLSVALANQEDILVHFKQWDAYILRMLDAFYTKFMETAPEQAVEPHDPELIEAPSLYGPRTLLEDPMAKVTLERIVHRLIQLKHTKLDEIQRPSNEEPNLGAVFDDLSMKQERLSRAFREIEEKCLETKQFLNRTLSRLYFFSDDLEDAVGNMGSVEPPQKNVIFVCLGVFKGNHLWAEDEETARASVALMNTAIRPKMVEYGGYECFSDGTSMLLAFDDPIAACRFGVESQSWLMNLPWPKSLLRVPWGMEEYSIDNTLLFRGLRLSMAIHTGDTFVEPSGIPSGDSYRCHYYGRAVSQVIHACSLAQGGQVIVTESVWDLCAPRQHELGACVMRELGKYPIVSFNKEKNSYEDEPLFLHQILPQRLKDRMFKEIVVDEATHVLSIAKMRRSILSVEIEGVERRRSSLKEIINLADEELMSVDRCIHALMQKSREVKSYFHLLPPTEMVTQMDDLYALMEKIAARASDLRGDLRSMDHMHEELAVQTRGLREYCSHHASAASREEELQLRAELMQSHFEVRMREIGQQHIEQIERLQRELRERDQLIQKLFRELQHSQKQS</sequence>
<dbReference type="AlphaFoldDB" id="A0A1X0P3L6"/>
<dbReference type="Gene3D" id="3.30.70.1230">
    <property type="entry name" value="Nucleotide cyclase"/>
    <property type="match status" value="1"/>
</dbReference>
<accession>A0A1X0P3L6</accession>
<evidence type="ECO:0000256" key="1">
    <source>
        <dbReference type="SAM" id="Coils"/>
    </source>
</evidence>
<name>A0A1X0P3L6_9TRYP</name>
<evidence type="ECO:0000313" key="3">
    <source>
        <dbReference type="EMBL" id="ORC91149.1"/>
    </source>
</evidence>
<dbReference type="OrthoDB" id="270632at2759"/>
<dbReference type="VEuPathDB" id="TriTrypDB:TM35_000061540"/>
<comment type="caution">
    <text evidence="3">The sequence shown here is derived from an EMBL/GenBank/DDBJ whole genome shotgun (WGS) entry which is preliminary data.</text>
</comment>
<feature type="coiled-coil region" evidence="1">
    <location>
        <begin position="62"/>
        <end position="139"/>
    </location>
</feature>
<gene>
    <name evidence="3" type="ORF">TM35_000061540</name>
</gene>
<protein>
    <recommendedName>
        <fullName evidence="5">Guanylate cyclase domain-containing protein</fullName>
    </recommendedName>
</protein>
<keyword evidence="4" id="KW-1185">Reference proteome</keyword>
<dbReference type="RefSeq" id="XP_028885215.1">
    <property type="nucleotide sequence ID" value="XM_029023191.1"/>
</dbReference>
<evidence type="ECO:0000256" key="2">
    <source>
        <dbReference type="SAM" id="MobiDB-lite"/>
    </source>
</evidence>
<evidence type="ECO:0000313" key="4">
    <source>
        <dbReference type="Proteomes" id="UP000192257"/>
    </source>
</evidence>
<dbReference type="InterPro" id="IPR050697">
    <property type="entry name" value="Adenylyl/Guanylyl_Cyclase_3/4"/>
</dbReference>
<dbReference type="Proteomes" id="UP000192257">
    <property type="component" value="Unassembled WGS sequence"/>
</dbReference>
<feature type="region of interest" description="Disordered" evidence="2">
    <location>
        <begin position="1"/>
        <end position="25"/>
    </location>
</feature>
<feature type="compositionally biased region" description="Polar residues" evidence="2">
    <location>
        <begin position="1"/>
        <end position="11"/>
    </location>
</feature>
<proteinExistence type="predicted"/>
<dbReference type="PANTHER" id="PTHR43081:SF1">
    <property type="entry name" value="ADENYLATE CYCLASE, TERMINAL-DIFFERENTIATION SPECIFIC"/>
    <property type="match status" value="1"/>
</dbReference>
<dbReference type="GeneID" id="39982971"/>
<keyword evidence="1" id="KW-0175">Coiled coil</keyword>
<organism evidence="3 4">
    <name type="scientific">Trypanosoma theileri</name>
    <dbReference type="NCBI Taxonomy" id="67003"/>
    <lineage>
        <taxon>Eukaryota</taxon>
        <taxon>Discoba</taxon>
        <taxon>Euglenozoa</taxon>
        <taxon>Kinetoplastea</taxon>
        <taxon>Metakinetoplastina</taxon>
        <taxon>Trypanosomatida</taxon>
        <taxon>Trypanosomatidae</taxon>
        <taxon>Trypanosoma</taxon>
    </lineage>
</organism>
<dbReference type="InterPro" id="IPR029787">
    <property type="entry name" value="Nucleotide_cyclase"/>
</dbReference>
<dbReference type="EMBL" id="NBCO01000006">
    <property type="protein sequence ID" value="ORC91149.1"/>
    <property type="molecule type" value="Genomic_DNA"/>
</dbReference>
<evidence type="ECO:0008006" key="5">
    <source>
        <dbReference type="Google" id="ProtNLM"/>
    </source>
</evidence>
<dbReference type="STRING" id="67003.A0A1X0P3L6"/>
<feature type="coiled-coil region" evidence="1">
    <location>
        <begin position="199"/>
        <end position="276"/>
    </location>
</feature>
<reference evidence="3 4" key="1">
    <citation type="submission" date="2017-03" db="EMBL/GenBank/DDBJ databases">
        <title>An alternative strategy for trypanosome survival in the mammalian bloodstream revealed through genome and transcriptome analysis of the ubiquitous bovine parasite Trypanosoma (Megatrypanum) theileri.</title>
        <authorList>
            <person name="Kelly S."/>
            <person name="Ivens A."/>
            <person name="Mott A."/>
            <person name="O'Neill E."/>
            <person name="Emms D."/>
            <person name="Macleod O."/>
            <person name="Voorheis P."/>
            <person name="Matthews J."/>
            <person name="Matthews K."/>
            <person name="Carrington M."/>
        </authorList>
    </citation>
    <scope>NUCLEOTIDE SEQUENCE [LARGE SCALE GENOMIC DNA]</scope>
    <source>
        <strain evidence="3">Edinburgh</strain>
    </source>
</reference>